<dbReference type="Proteomes" id="UP000702544">
    <property type="component" value="Unassembled WGS sequence"/>
</dbReference>
<evidence type="ECO:0000313" key="2">
    <source>
        <dbReference type="EMBL" id="NIR75777.1"/>
    </source>
</evidence>
<name>A0AAE4ZAR6_9BACT</name>
<evidence type="ECO:0000259" key="1">
    <source>
        <dbReference type="Pfam" id="PF12867"/>
    </source>
</evidence>
<accession>A0AAE4ZAR6</accession>
<protein>
    <submittedName>
        <fullName evidence="2">DinB family protein</fullName>
    </submittedName>
</protein>
<dbReference type="Gene3D" id="1.20.120.450">
    <property type="entry name" value="dinb family like domain"/>
    <property type="match status" value="1"/>
</dbReference>
<feature type="domain" description="DinB-like" evidence="1">
    <location>
        <begin position="29"/>
        <end position="174"/>
    </location>
</feature>
<sequence length="185" mass="20358">MIATQAGAAESRRCRRAYEAVLSQFDRLESLSALPDDRLFQRADAVSRWSVADHLSHIARSIQAMVGAIEAACEPGAEDSGGGPTFPGHAVLLTGWIPRGVGEAPEYMEPQAESSADVARQLEVARQAVERLEPRLPEIERARGRVRHFAFGALTPLQWLRVIAIHTRHHLKIIRAIQRAARSGD</sequence>
<dbReference type="InterPro" id="IPR034660">
    <property type="entry name" value="DinB/YfiT-like"/>
</dbReference>
<proteinExistence type="predicted"/>
<reference evidence="2 3" key="1">
    <citation type="submission" date="2020-01" db="EMBL/GenBank/DDBJ databases">
        <title>Genomes assembled from Gulf of Kutch pelagic sediment metagenomes.</title>
        <authorList>
            <person name="Chandrashekar M."/>
            <person name="Mahajan M.S."/>
            <person name="Dave K.J."/>
            <person name="Vatsa P."/>
            <person name="Nathani N.M."/>
        </authorList>
    </citation>
    <scope>NUCLEOTIDE SEQUENCE [LARGE SCALE GENOMIC DNA]</scope>
    <source>
        <strain evidence="2">KS3-K002</strain>
    </source>
</reference>
<dbReference type="InterPro" id="IPR024775">
    <property type="entry name" value="DinB-like"/>
</dbReference>
<dbReference type="Pfam" id="PF12867">
    <property type="entry name" value="DinB_2"/>
    <property type="match status" value="1"/>
</dbReference>
<organism evidence="2 3">
    <name type="scientific">Candidatus Kutchimonas denitrificans</name>
    <dbReference type="NCBI Taxonomy" id="3056748"/>
    <lineage>
        <taxon>Bacteria</taxon>
        <taxon>Pseudomonadati</taxon>
        <taxon>Gemmatimonadota</taxon>
        <taxon>Gemmatimonadia</taxon>
        <taxon>Candidatus Palauibacterales</taxon>
        <taxon>Candidatus Palauibacteraceae</taxon>
        <taxon>Candidatus Kutchimonas</taxon>
    </lineage>
</organism>
<gene>
    <name evidence="2" type="ORF">GWO12_11810</name>
</gene>
<dbReference type="SUPFAM" id="SSF109854">
    <property type="entry name" value="DinB/YfiT-like putative metalloenzymes"/>
    <property type="match status" value="1"/>
</dbReference>
<dbReference type="EMBL" id="JAACAK010000095">
    <property type="protein sequence ID" value="NIR75777.1"/>
    <property type="molecule type" value="Genomic_DNA"/>
</dbReference>
<evidence type="ECO:0000313" key="3">
    <source>
        <dbReference type="Proteomes" id="UP000702544"/>
    </source>
</evidence>
<dbReference type="AlphaFoldDB" id="A0AAE4ZAR6"/>
<comment type="caution">
    <text evidence="2">The sequence shown here is derived from an EMBL/GenBank/DDBJ whole genome shotgun (WGS) entry which is preliminary data.</text>
</comment>